<comment type="cofactor">
    <cofactor evidence="1">
        <name>Zn(2+)</name>
        <dbReference type="ChEBI" id="CHEBI:29105"/>
    </cofactor>
</comment>
<keyword evidence="4" id="KW-0862">Zinc</keyword>
<dbReference type="Proteomes" id="UP000745577">
    <property type="component" value="Unassembled WGS sequence"/>
</dbReference>
<comment type="caution">
    <text evidence="5">The sequence shown here is derived from an EMBL/GenBank/DDBJ whole genome shotgun (WGS) entry which is preliminary data.</text>
</comment>
<evidence type="ECO:0000313" key="5">
    <source>
        <dbReference type="EMBL" id="MCA9380144.1"/>
    </source>
</evidence>
<keyword evidence="2" id="KW-0808">Transferase</keyword>
<accession>A0A955I8U5</accession>
<sequence>MAQLNSKEKRKVILNCALTGMIPTKELNRSVPLTPQEIAKEVDMAVKHGASIVHVHARDKSGEPTWKKEIYAEIIKRIREKQLDVIITVSTSGRNWSEFEKRAEVLELDGDVKPDMATLTMGSMNFINTASMNSPEMIEKLATTMQKNGIKPEFEIFEPGMIHKANFMLERGIIKDENPYFNIFLGNLGTAPLEITNVSALLNLLPKNANWAFAGLGRFQLRANVMGLTLGGGVRLGLEDNIYLNQEKDELASNQSQLERINKIIELMDLEISSIGETRKNLGLPLN</sequence>
<dbReference type="PANTHER" id="PTHR37418">
    <property type="entry name" value="3-KETO-5-AMINOHEXANOATE CLEAVAGE ENZYME-RELATED"/>
    <property type="match status" value="1"/>
</dbReference>
<dbReference type="AlphaFoldDB" id="A0A955I8U5"/>
<keyword evidence="3" id="KW-0479">Metal-binding</keyword>
<gene>
    <name evidence="5" type="ORF">KC675_03090</name>
</gene>
<dbReference type="SUPFAM" id="SSF102114">
    <property type="entry name" value="Radical SAM enzymes"/>
    <property type="match status" value="1"/>
</dbReference>
<evidence type="ECO:0000256" key="4">
    <source>
        <dbReference type="ARBA" id="ARBA00022833"/>
    </source>
</evidence>
<reference evidence="5" key="2">
    <citation type="journal article" date="2021" name="Microbiome">
        <title>Successional dynamics and alternative stable states in a saline activated sludge microbial community over 9 years.</title>
        <authorList>
            <person name="Wang Y."/>
            <person name="Ye J."/>
            <person name="Ju F."/>
            <person name="Liu L."/>
            <person name="Boyd J.A."/>
            <person name="Deng Y."/>
            <person name="Parks D.H."/>
            <person name="Jiang X."/>
            <person name="Yin X."/>
            <person name="Woodcroft B.J."/>
            <person name="Tyson G.W."/>
            <person name="Hugenholtz P."/>
            <person name="Polz M.F."/>
            <person name="Zhang T."/>
        </authorList>
    </citation>
    <scope>NUCLEOTIDE SEQUENCE</scope>
    <source>
        <strain evidence="5">HKST-UBA15</strain>
    </source>
</reference>
<dbReference type="GO" id="GO:0043720">
    <property type="term" value="F:3-keto-5-aminohexanoate cleavage activity"/>
    <property type="evidence" value="ECO:0007669"/>
    <property type="project" value="InterPro"/>
</dbReference>
<dbReference type="PANTHER" id="PTHR37418:SF2">
    <property type="entry name" value="3-KETO-5-AMINOHEXANOATE CLEAVAGE ENZYME"/>
    <property type="match status" value="1"/>
</dbReference>
<dbReference type="EMBL" id="JAGQLL010000033">
    <property type="protein sequence ID" value="MCA9380144.1"/>
    <property type="molecule type" value="Genomic_DNA"/>
</dbReference>
<dbReference type="Gene3D" id="3.20.20.70">
    <property type="entry name" value="Aldolase class I"/>
    <property type="match status" value="1"/>
</dbReference>
<protein>
    <submittedName>
        <fullName evidence="5">3-keto-5-aminohexanoate cleavage protein</fullName>
    </submittedName>
</protein>
<evidence type="ECO:0000256" key="2">
    <source>
        <dbReference type="ARBA" id="ARBA00022679"/>
    </source>
</evidence>
<evidence type="ECO:0000313" key="6">
    <source>
        <dbReference type="Proteomes" id="UP000745577"/>
    </source>
</evidence>
<dbReference type="InterPro" id="IPR008567">
    <property type="entry name" value="BKACE"/>
</dbReference>
<organism evidence="5 6">
    <name type="scientific">Candidatus Dojkabacteria bacterium</name>
    <dbReference type="NCBI Taxonomy" id="2099670"/>
    <lineage>
        <taxon>Bacteria</taxon>
        <taxon>Candidatus Dojkabacteria</taxon>
    </lineage>
</organism>
<name>A0A955I8U5_9BACT</name>
<dbReference type="InterPro" id="IPR058240">
    <property type="entry name" value="rSAM_sf"/>
</dbReference>
<dbReference type="InterPro" id="IPR013785">
    <property type="entry name" value="Aldolase_TIM"/>
</dbReference>
<dbReference type="GO" id="GO:0046872">
    <property type="term" value="F:metal ion binding"/>
    <property type="evidence" value="ECO:0007669"/>
    <property type="project" value="UniProtKB-KW"/>
</dbReference>
<reference evidence="5" key="1">
    <citation type="submission" date="2020-04" db="EMBL/GenBank/DDBJ databases">
        <authorList>
            <person name="Zhang T."/>
        </authorList>
    </citation>
    <scope>NUCLEOTIDE SEQUENCE</scope>
    <source>
        <strain evidence="5">HKST-UBA15</strain>
    </source>
</reference>
<dbReference type="Pfam" id="PF05853">
    <property type="entry name" value="BKACE"/>
    <property type="match status" value="1"/>
</dbReference>
<evidence type="ECO:0000256" key="3">
    <source>
        <dbReference type="ARBA" id="ARBA00022723"/>
    </source>
</evidence>
<proteinExistence type="predicted"/>
<evidence type="ECO:0000256" key="1">
    <source>
        <dbReference type="ARBA" id="ARBA00001947"/>
    </source>
</evidence>